<feature type="compositionally biased region" description="Polar residues" evidence="1">
    <location>
        <begin position="65"/>
        <end position="75"/>
    </location>
</feature>
<keyword evidence="3" id="KW-1185">Reference proteome</keyword>
<accession>A0ABT7CPJ5</accession>
<feature type="region of interest" description="Disordered" evidence="1">
    <location>
        <begin position="1"/>
        <end position="75"/>
    </location>
</feature>
<name>A0ABT7CPJ5_9BACT</name>
<protein>
    <submittedName>
        <fullName evidence="2">Uncharacterized protein</fullName>
    </submittedName>
</protein>
<reference evidence="2 3" key="1">
    <citation type="submission" date="2023-05" db="EMBL/GenBank/DDBJ databases">
        <authorList>
            <person name="Zhang X."/>
        </authorList>
    </citation>
    <scope>NUCLEOTIDE SEQUENCE [LARGE SCALE GENOMIC DNA]</scope>
    <source>
        <strain evidence="2 3">DM2B3-1</strain>
    </source>
</reference>
<dbReference type="EMBL" id="JASJOT010000010">
    <property type="protein sequence ID" value="MDJ1494589.1"/>
    <property type="molecule type" value="Genomic_DNA"/>
</dbReference>
<evidence type="ECO:0000313" key="2">
    <source>
        <dbReference type="EMBL" id="MDJ1494589.1"/>
    </source>
</evidence>
<comment type="caution">
    <text evidence="2">The sequence shown here is derived from an EMBL/GenBank/DDBJ whole genome shotgun (WGS) entry which is preliminary data.</text>
</comment>
<sequence>MQNQRDKGDYGITPTDEEKERLSGKDQSGPTSLNDDKKQNGTDEEEGTERDSDNREERNKDASKKVQTPYQEGGR</sequence>
<evidence type="ECO:0000256" key="1">
    <source>
        <dbReference type="SAM" id="MobiDB-lite"/>
    </source>
</evidence>
<evidence type="ECO:0000313" key="3">
    <source>
        <dbReference type="Proteomes" id="UP001228581"/>
    </source>
</evidence>
<proteinExistence type="predicted"/>
<organism evidence="2 3">
    <name type="scientific">Xanthocytophaga flava</name>
    <dbReference type="NCBI Taxonomy" id="3048013"/>
    <lineage>
        <taxon>Bacteria</taxon>
        <taxon>Pseudomonadati</taxon>
        <taxon>Bacteroidota</taxon>
        <taxon>Cytophagia</taxon>
        <taxon>Cytophagales</taxon>
        <taxon>Rhodocytophagaceae</taxon>
        <taxon>Xanthocytophaga</taxon>
    </lineage>
</organism>
<dbReference type="RefSeq" id="WP_313997880.1">
    <property type="nucleotide sequence ID" value="NZ_JASJOT010000010.1"/>
</dbReference>
<dbReference type="Proteomes" id="UP001228581">
    <property type="component" value="Unassembled WGS sequence"/>
</dbReference>
<feature type="compositionally biased region" description="Basic and acidic residues" evidence="1">
    <location>
        <begin position="49"/>
        <end position="64"/>
    </location>
</feature>
<gene>
    <name evidence="2" type="ORF">QNI19_16710</name>
</gene>